<accession>A0A0A9E565</accession>
<name>A0A0A9E565_ARUDO</name>
<organism evidence="1">
    <name type="scientific">Arundo donax</name>
    <name type="common">Giant reed</name>
    <name type="synonym">Donax arundinaceus</name>
    <dbReference type="NCBI Taxonomy" id="35708"/>
    <lineage>
        <taxon>Eukaryota</taxon>
        <taxon>Viridiplantae</taxon>
        <taxon>Streptophyta</taxon>
        <taxon>Embryophyta</taxon>
        <taxon>Tracheophyta</taxon>
        <taxon>Spermatophyta</taxon>
        <taxon>Magnoliopsida</taxon>
        <taxon>Liliopsida</taxon>
        <taxon>Poales</taxon>
        <taxon>Poaceae</taxon>
        <taxon>PACMAD clade</taxon>
        <taxon>Arundinoideae</taxon>
        <taxon>Arundineae</taxon>
        <taxon>Arundo</taxon>
    </lineage>
</organism>
<reference evidence="1" key="1">
    <citation type="submission" date="2014-09" db="EMBL/GenBank/DDBJ databases">
        <authorList>
            <person name="Magalhaes I.L.F."/>
            <person name="Oliveira U."/>
            <person name="Santos F.R."/>
            <person name="Vidigal T.H.D.A."/>
            <person name="Brescovit A.D."/>
            <person name="Santos A.J."/>
        </authorList>
    </citation>
    <scope>NUCLEOTIDE SEQUENCE</scope>
    <source>
        <tissue evidence="1">Shoot tissue taken approximately 20 cm above the soil surface</tissue>
    </source>
</reference>
<protein>
    <submittedName>
        <fullName evidence="1">Uncharacterized protein</fullName>
    </submittedName>
</protein>
<dbReference type="AlphaFoldDB" id="A0A0A9E565"/>
<proteinExistence type="predicted"/>
<evidence type="ECO:0000313" key="1">
    <source>
        <dbReference type="EMBL" id="JAD93040.1"/>
    </source>
</evidence>
<sequence length="56" mass="6185">MCRRARSPLLSMGSRHLLGSAIRCSLAQQRGTRSSQAQLARVWTYSRSRNPLGTPG</sequence>
<dbReference type="EMBL" id="GBRH01204855">
    <property type="protein sequence ID" value="JAD93040.1"/>
    <property type="molecule type" value="Transcribed_RNA"/>
</dbReference>
<reference evidence="1" key="2">
    <citation type="journal article" date="2015" name="Data Brief">
        <title>Shoot transcriptome of the giant reed, Arundo donax.</title>
        <authorList>
            <person name="Barrero R.A."/>
            <person name="Guerrero F.D."/>
            <person name="Moolhuijzen P."/>
            <person name="Goolsby J.A."/>
            <person name="Tidwell J."/>
            <person name="Bellgard S.E."/>
            <person name="Bellgard M.I."/>
        </authorList>
    </citation>
    <scope>NUCLEOTIDE SEQUENCE</scope>
    <source>
        <tissue evidence="1">Shoot tissue taken approximately 20 cm above the soil surface</tissue>
    </source>
</reference>